<keyword evidence="4" id="KW-0863">Zinc-finger</keyword>
<feature type="domain" description="Xylanolytic transcriptional activator regulatory" evidence="8">
    <location>
        <begin position="328"/>
        <end position="581"/>
    </location>
</feature>
<evidence type="ECO:0000256" key="6">
    <source>
        <dbReference type="ARBA" id="ARBA00023242"/>
    </source>
</evidence>
<keyword evidence="5" id="KW-0862">Zinc</keyword>
<dbReference type="Pfam" id="PF04082">
    <property type="entry name" value="Fungal_trans"/>
    <property type="match status" value="1"/>
</dbReference>
<evidence type="ECO:0000256" key="2">
    <source>
        <dbReference type="ARBA" id="ARBA00022723"/>
    </source>
</evidence>
<dbReference type="Proteomes" id="UP001642502">
    <property type="component" value="Unassembled WGS sequence"/>
</dbReference>
<keyword evidence="10" id="KW-1185">Reference proteome</keyword>
<dbReference type="PANTHER" id="PTHR40626">
    <property type="entry name" value="MIP31509P"/>
    <property type="match status" value="1"/>
</dbReference>
<evidence type="ECO:0000259" key="8">
    <source>
        <dbReference type="Pfam" id="PF04082"/>
    </source>
</evidence>
<accession>A0ABP0DCH6</accession>
<keyword evidence="2" id="KW-0479">Metal-binding</keyword>
<feature type="region of interest" description="Disordered" evidence="7">
    <location>
        <begin position="46"/>
        <end position="65"/>
    </location>
</feature>
<evidence type="ECO:0000256" key="4">
    <source>
        <dbReference type="ARBA" id="ARBA00022771"/>
    </source>
</evidence>
<evidence type="ECO:0000313" key="10">
    <source>
        <dbReference type="Proteomes" id="UP001642502"/>
    </source>
</evidence>
<keyword evidence="3" id="KW-0677">Repeat</keyword>
<dbReference type="PANTHER" id="PTHR40626:SF10">
    <property type="entry name" value="C2H2-TYPE DOMAIN-CONTAINING PROTEIN"/>
    <property type="match status" value="1"/>
</dbReference>
<evidence type="ECO:0000256" key="7">
    <source>
        <dbReference type="SAM" id="MobiDB-lite"/>
    </source>
</evidence>
<dbReference type="InterPro" id="IPR051059">
    <property type="entry name" value="VerF-like"/>
</dbReference>
<dbReference type="EMBL" id="CAWUON010000011">
    <property type="protein sequence ID" value="CAK7265346.1"/>
    <property type="molecule type" value="Genomic_DNA"/>
</dbReference>
<evidence type="ECO:0000256" key="1">
    <source>
        <dbReference type="ARBA" id="ARBA00004123"/>
    </source>
</evidence>
<protein>
    <recommendedName>
        <fullName evidence="8">Xylanolytic transcriptional activator regulatory domain-containing protein</fullName>
    </recommendedName>
</protein>
<gene>
    <name evidence="9" type="ORF">SEPCBS119000_001465</name>
</gene>
<evidence type="ECO:0000313" key="9">
    <source>
        <dbReference type="EMBL" id="CAK7265346.1"/>
    </source>
</evidence>
<organism evidence="9 10">
    <name type="scientific">Sporothrix epigloea</name>
    <dbReference type="NCBI Taxonomy" id="1892477"/>
    <lineage>
        <taxon>Eukaryota</taxon>
        <taxon>Fungi</taxon>
        <taxon>Dikarya</taxon>
        <taxon>Ascomycota</taxon>
        <taxon>Pezizomycotina</taxon>
        <taxon>Sordariomycetes</taxon>
        <taxon>Sordariomycetidae</taxon>
        <taxon>Ophiostomatales</taxon>
        <taxon>Ophiostomataceae</taxon>
        <taxon>Sporothrix</taxon>
    </lineage>
</organism>
<sequence length="890" mass="98334">MTEHNAEGRVLKPKALPCQYCSKRFRDLLVRHEKLVHLNDSGKIGGHIRKPSSASGHTISPEVHEEIPVTDLQQRQATVRYSSQKSPPVPPQTRIRIPHTLDNVAVLSQPPLTDAQLASRNVSASNLDLLSDAATRLASAAEASAVPAIVPVLGQSSSAGSIPPVKPFDSAAGIYNDRSLELPPVHHALPQEFPGQQSTELFDDCHLFLDDFTSSSHFLPTALEPDQHTGLWGRSAGELGRGGSITSKMNRLSFPSSQWPSTQPYSYDVQLDPGHQRSQDEALMRAPAWRIGLSDHNAIKSRLEEFSSVLPTDFVCPSRHTLTRFLEGYVSGFHERLPFLHLPTLLPGDMAPELILAILAVGAQYRFESHRGNALWYAAKAIAFEQIRRRHSQEIRTLLPTSAAYSPHSTRPSPSTAYRYSFNAVQNDRPLTQDTHREPYSPNTPQARLQTIQALLLLFAAGLWGPKAILHEALSLQSQLAVLVHEEGLESQPSSQATDWETWIRAEGSTRTKLIAFCYFNLCSVAYNTPPMLLTSEINLFLPQRSRLWRSETASQWQKVYQAYPIVDLPLQETFSRLLDRSASTPPSHTSSLGNYILMHCFLQHIYLLKQTSVSIMSPYGVHRGLKVDDIEEVAHGLRLWQAGFEQHRQLRLSEQGYNIGMSADSYIGSPVALNATALLRLAYIRLYMDLNPSRRLETRDQVIIANAFNNVPLLARSARTIRAVVQAIHALALLVKAGVNYVARTKSLEWSIQLCLCNMDCALLLSKWLTTLASIGPNDEPISGEERALLDNVRRLLDETEFAVPIDPSLSSSGLVAAATSNHQTSSSDGAKLRQLATAVTHLWAEAFKGTHVFEIIGVMGMGLESYAGILDKTGDQSALVRLAAPGNL</sequence>
<comment type="caution">
    <text evidence="9">The sequence shown here is derived from an EMBL/GenBank/DDBJ whole genome shotgun (WGS) entry which is preliminary data.</text>
</comment>
<comment type="subcellular location">
    <subcellularLocation>
        <location evidence="1">Nucleus</location>
    </subcellularLocation>
</comment>
<evidence type="ECO:0000256" key="3">
    <source>
        <dbReference type="ARBA" id="ARBA00022737"/>
    </source>
</evidence>
<name>A0ABP0DCH6_9PEZI</name>
<dbReference type="InterPro" id="IPR007219">
    <property type="entry name" value="XnlR_reg_dom"/>
</dbReference>
<proteinExistence type="predicted"/>
<keyword evidence="6" id="KW-0539">Nucleus</keyword>
<reference evidence="9 10" key="1">
    <citation type="submission" date="2024-01" db="EMBL/GenBank/DDBJ databases">
        <authorList>
            <person name="Allen C."/>
            <person name="Tagirdzhanova G."/>
        </authorList>
    </citation>
    <scope>NUCLEOTIDE SEQUENCE [LARGE SCALE GENOMIC DNA]</scope>
    <source>
        <strain evidence="9 10">CBS 119000</strain>
    </source>
</reference>
<evidence type="ECO:0000256" key="5">
    <source>
        <dbReference type="ARBA" id="ARBA00022833"/>
    </source>
</evidence>